<dbReference type="PANTHER" id="PTHR47230">
    <property type="entry name" value="TIR DOMAIN-CONTAINING ADAPTER MOLECULE 1"/>
    <property type="match status" value="1"/>
</dbReference>
<protein>
    <recommendedName>
        <fullName evidence="6">TIR domain-containing adapter molecule 1</fullName>
        <shortName evidence="6">TICAM-1</shortName>
    </recommendedName>
</protein>
<dbReference type="InterPro" id="IPR035897">
    <property type="entry name" value="Toll_tir_struct_dom_sf"/>
</dbReference>
<keyword evidence="6" id="KW-0968">Cytoplasmic vesicle</keyword>
<keyword evidence="6" id="KW-0053">Apoptosis</keyword>
<feature type="domain" description="TIR" evidence="9">
    <location>
        <begin position="475"/>
        <end position="608"/>
    </location>
</feature>
<dbReference type="Pfam" id="PF12721">
    <property type="entry name" value="RHIM"/>
    <property type="match status" value="1"/>
</dbReference>
<dbReference type="PROSITE" id="PS50104">
    <property type="entry name" value="TIR"/>
    <property type="match status" value="1"/>
</dbReference>
<dbReference type="GO" id="GO:0005776">
    <property type="term" value="C:autophagosome"/>
    <property type="evidence" value="ECO:0007669"/>
    <property type="project" value="UniProtKB-SubCell"/>
</dbReference>
<dbReference type="GO" id="GO:0035591">
    <property type="term" value="F:signaling adaptor activity"/>
    <property type="evidence" value="ECO:0000318"/>
    <property type="project" value="GO_Central"/>
</dbReference>
<dbReference type="OrthoDB" id="9906976at2759"/>
<evidence type="ECO:0000256" key="2">
    <source>
        <dbReference type="ARBA" id="ARBA00022553"/>
    </source>
</evidence>
<keyword evidence="11" id="KW-1185">Reference proteome</keyword>
<dbReference type="Gene3D" id="1.25.40.780">
    <property type="match status" value="1"/>
</dbReference>
<evidence type="ECO:0000256" key="8">
    <source>
        <dbReference type="SAM" id="MobiDB-lite"/>
    </source>
</evidence>
<dbReference type="GO" id="GO:0005829">
    <property type="term" value="C:cytosol"/>
    <property type="evidence" value="ECO:0007669"/>
    <property type="project" value="UniProtKB-SubCell"/>
</dbReference>
<dbReference type="Ensembl" id="ENSACAT00000008665.3">
    <property type="protein sequence ID" value="ENSACAP00000008483.3"/>
    <property type="gene ID" value="ENSACAG00000008683.3"/>
</dbReference>
<dbReference type="GeneTree" id="ENSGT00940000162411"/>
<dbReference type="InterPro" id="IPR040886">
    <property type="entry name" value="TRIF_N"/>
</dbReference>
<keyword evidence="7" id="KW-0175">Coiled coil</keyword>
<dbReference type="GO" id="GO:0035666">
    <property type="term" value="P:TRIF-dependent toll-like receptor signaling pathway"/>
    <property type="evidence" value="ECO:0000318"/>
    <property type="project" value="GO_Central"/>
</dbReference>
<comment type="subunit">
    <text evidence="6">Homodimer. Found in a multi-helicase-TICAM1 complex at least composed of DHX36, DDX1, DDX21 and TICAM1.</text>
</comment>
<dbReference type="AlphaFoldDB" id="H9GE62"/>
<dbReference type="RefSeq" id="XP_008120431.1">
    <property type="nucleotide sequence ID" value="XM_008122224.3"/>
</dbReference>
<keyword evidence="1 6" id="KW-0963">Cytoplasm</keyword>
<reference evidence="10" key="2">
    <citation type="submission" date="2025-08" db="UniProtKB">
        <authorList>
            <consortium name="Ensembl"/>
        </authorList>
    </citation>
    <scope>IDENTIFICATION</scope>
</reference>
<dbReference type="InterPro" id="IPR000157">
    <property type="entry name" value="TIR_dom"/>
</dbReference>
<gene>
    <name evidence="10" type="primary">TICAM1</name>
</gene>
<dbReference type="GO" id="GO:0006954">
    <property type="term" value="P:inflammatory response"/>
    <property type="evidence" value="ECO:0007669"/>
    <property type="project" value="UniProtKB-KW"/>
</dbReference>
<keyword evidence="5 6" id="KW-0395">Inflammatory response</keyword>
<dbReference type="InterPro" id="IPR025735">
    <property type="entry name" value="RHIM"/>
</dbReference>
<evidence type="ECO:0000313" key="10">
    <source>
        <dbReference type="Ensembl" id="ENSACAP00000008483.3"/>
    </source>
</evidence>
<evidence type="ECO:0000313" key="11">
    <source>
        <dbReference type="Proteomes" id="UP000001646"/>
    </source>
</evidence>
<keyword evidence="2" id="KW-0597">Phosphoprotein</keyword>
<evidence type="ECO:0000256" key="5">
    <source>
        <dbReference type="ARBA" id="ARBA00023198"/>
    </source>
</evidence>
<dbReference type="InterPro" id="IPR046946">
    <property type="entry name" value="TCAM1/2"/>
</dbReference>
<dbReference type="HOGENOM" id="CLU_022539_0_0_1"/>
<evidence type="ECO:0000256" key="3">
    <source>
        <dbReference type="ARBA" id="ARBA00022588"/>
    </source>
</evidence>
<proteinExistence type="predicted"/>
<evidence type="ECO:0000256" key="6">
    <source>
        <dbReference type="PIRNR" id="PIRNR037744"/>
    </source>
</evidence>
<keyword evidence="6" id="KW-0496">Mitochondrion</keyword>
<reference evidence="10" key="1">
    <citation type="submission" date="2009-12" db="EMBL/GenBank/DDBJ databases">
        <title>The Genome Sequence of Anolis carolinensis (Green Anole Lizard).</title>
        <authorList>
            <consortium name="The Genome Sequencing Platform"/>
            <person name="Di Palma F."/>
            <person name="Alfoldi J."/>
            <person name="Heiman D."/>
            <person name="Young S."/>
            <person name="Grabherr M."/>
            <person name="Johnson J."/>
            <person name="Lander E.S."/>
            <person name="Lindblad-Toh K."/>
        </authorList>
    </citation>
    <scope>NUCLEOTIDE SEQUENCE [LARGE SCALE GENOMIC DNA]</scope>
    <source>
        <strain evidence="10">JBL SC #1</strain>
    </source>
</reference>
<dbReference type="KEGG" id="acs:103281181"/>
<organism evidence="10 11">
    <name type="scientific">Anolis carolinensis</name>
    <name type="common">Green anole</name>
    <name type="synonym">American chameleon</name>
    <dbReference type="NCBI Taxonomy" id="28377"/>
    <lineage>
        <taxon>Eukaryota</taxon>
        <taxon>Metazoa</taxon>
        <taxon>Chordata</taxon>
        <taxon>Craniata</taxon>
        <taxon>Vertebrata</taxon>
        <taxon>Euteleostomi</taxon>
        <taxon>Lepidosauria</taxon>
        <taxon>Squamata</taxon>
        <taxon>Bifurcata</taxon>
        <taxon>Unidentata</taxon>
        <taxon>Episquamata</taxon>
        <taxon>Toxicofera</taxon>
        <taxon>Iguania</taxon>
        <taxon>Dactyloidae</taxon>
        <taxon>Anolis</taxon>
    </lineage>
</organism>
<dbReference type="CTD" id="148022"/>
<accession>H9GE62</accession>
<feature type="compositionally biased region" description="Basic and acidic residues" evidence="8">
    <location>
        <begin position="373"/>
        <end position="396"/>
    </location>
</feature>
<feature type="region of interest" description="Disordered" evidence="8">
    <location>
        <begin position="318"/>
        <end position="338"/>
    </location>
</feature>
<dbReference type="STRING" id="28377.ENSACAP00000008483"/>
<dbReference type="Gene3D" id="3.40.50.10140">
    <property type="entry name" value="Toll/interleukin-1 receptor homology (TIR) domain"/>
    <property type="match status" value="1"/>
</dbReference>
<dbReference type="Bgee" id="ENSACAG00000008683">
    <property type="expression patterns" value="Expressed in kidney and 7 other cell types or tissues"/>
</dbReference>
<dbReference type="InParanoid" id="H9GE62"/>
<dbReference type="GO" id="GO:0043123">
    <property type="term" value="P:positive regulation of canonical NF-kappaB signal transduction"/>
    <property type="evidence" value="ECO:0000318"/>
    <property type="project" value="GO_Central"/>
</dbReference>
<feature type="region of interest" description="Disordered" evidence="8">
    <location>
        <begin position="373"/>
        <end position="470"/>
    </location>
</feature>
<evidence type="ECO:0000256" key="7">
    <source>
        <dbReference type="SAM" id="Coils"/>
    </source>
</evidence>
<feature type="compositionally biased region" description="Low complexity" evidence="8">
    <location>
        <begin position="455"/>
        <end position="470"/>
    </location>
</feature>
<dbReference type="GO" id="GO:0006915">
    <property type="term" value="P:apoptotic process"/>
    <property type="evidence" value="ECO:0007669"/>
    <property type="project" value="UniProtKB-KW"/>
</dbReference>
<dbReference type="GO" id="GO:0005768">
    <property type="term" value="C:endosome"/>
    <property type="evidence" value="ECO:0000318"/>
    <property type="project" value="GO_Central"/>
</dbReference>
<dbReference type="GO" id="GO:0005739">
    <property type="term" value="C:mitochondrion"/>
    <property type="evidence" value="ECO:0007669"/>
    <property type="project" value="UniProtKB-SubCell"/>
</dbReference>
<name>H9GE62_ANOCA</name>
<keyword evidence="3 6" id="KW-0399">Innate immunity</keyword>
<dbReference type="GO" id="GO:0045087">
    <property type="term" value="P:innate immune response"/>
    <property type="evidence" value="ECO:0007669"/>
    <property type="project" value="UniProtKB-UniRule"/>
</dbReference>
<dbReference type="GO" id="GO:0032481">
    <property type="term" value="P:positive regulation of type I interferon production"/>
    <property type="evidence" value="ECO:0000318"/>
    <property type="project" value="GO_Central"/>
</dbReference>
<evidence type="ECO:0000256" key="1">
    <source>
        <dbReference type="ARBA" id="ARBA00022490"/>
    </source>
</evidence>
<feature type="compositionally biased region" description="Low complexity" evidence="8">
    <location>
        <begin position="397"/>
        <end position="412"/>
    </location>
</feature>
<keyword evidence="4 6" id="KW-0391">Immunity</keyword>
<sequence length="727" mass="79951">MAESPGLHPSLEGIFHILAQVPEEKLIDYKHKLSCERQNRRSSQLLQTMILLTLKRETEARRSLDALRGDPVAARISRYCTATANTANVVPPLQKEEGAAEMWLAVARIYSLLVDAKWCCHVLRDEAYRVAVAAFRSGGGSKDRLRGLADEALEKCGMGFMFGSGETGKALRVSDPVPVTRVSNTVPVPRASDPVPVTRANDLVPVPRASDPVLVMRANDLVPVPRVSDTVPVPRANDQVPVTRVNNLVPVPRASDPVPVMRANDLVPVPRVSDTVPVPRANDQVPVTRVNNLVPVPRASDPVPFLRVNDPVLFPKASDPVPVLNSLDPQPLRSTGSPTSIVSHLEISHSLTVPFQTHSVHYGTGISKLCGEIRDTEERNRDESLTGRTESGDLKGSRCSSSDPSVSPERSVQCPEPVTGKHVSPRSLPHDPRISSADSTQYPRNSVADPYSQKPPSNSVSGPPPAVSSSSEPQEFFTFVVVHADEDEAIACRVKARLESMGIPDGATYSEDFLVPGRCQLGCFENALEDSAFTLFLLTENFKSRLCAYQTNTALMDSLTHFCKANTVIPFLPKERPLKTREMPLLLKGLVPLDENSPVFAKRVKKTFREEDIRRKKADWSVRRQNRERERLQEQNREYQQQLQRLSELSMNMTSLQGFPGMPQPPPGPDLTSLCPSFMFPQGFGGARPPLIIQNAQMVQIGDCNNMQVERTNATLGTAEENGIVNP</sequence>
<comment type="subcellular location">
    <subcellularLocation>
        <location evidence="6">Cytoplasmic vesicle</location>
        <location evidence="6">Autophagosome</location>
    </subcellularLocation>
    <subcellularLocation>
        <location evidence="6">Cytoplasm</location>
        <location evidence="6">Cytosol</location>
    </subcellularLocation>
    <subcellularLocation>
        <location evidence="6">Mitochondrion</location>
    </subcellularLocation>
</comment>
<dbReference type="GeneID" id="103281181"/>
<dbReference type="GO" id="GO:0043330">
    <property type="term" value="P:response to exogenous dsRNA"/>
    <property type="evidence" value="ECO:0007669"/>
    <property type="project" value="UniProtKB-UniRule"/>
</dbReference>
<evidence type="ECO:0000259" key="9">
    <source>
        <dbReference type="PROSITE" id="PS50104"/>
    </source>
</evidence>
<dbReference type="SUPFAM" id="SSF52200">
    <property type="entry name" value="Toll/Interleukin receptor TIR domain"/>
    <property type="match status" value="1"/>
</dbReference>
<comment type="function">
    <text evidence="6">Involved in innate immunity against invading pathogens. Adapter used by TLR3, TLR4 (through TICAM2) and TLR5 to mediate NF-kappa-B and interferon-regulatory factor (IRF) activation, and to induce apoptosis. Ligand binding to these receptors results in TRIF recruitment through its TIR domain. Distinct protein-interaction motifs allow recruitment of the effector proteins TBK1, TRAF6 and RIPK1, which in turn, lead to the activation of transcription factors IRF3 and IRF7, NF-kappa-B and FADD respectively. Phosphorylation by TBK1 on the pLxIS motif leads to recruitment and subsequent activation of the transcription factor IRF3 to induce expression of type I interferon and exert a potent immunity against invading pathogens. Component of a multi-helicase-TICAM1 complex that acts as a cytoplasmic sensor of viral double-stranded RNA (dsRNA) and plays a role in the activation of a cascade of antiviral responses including the induction of pro-inflammatory cytokines.</text>
</comment>
<evidence type="ECO:0000256" key="4">
    <source>
        <dbReference type="ARBA" id="ARBA00022859"/>
    </source>
</evidence>
<feature type="coiled-coil region" evidence="7">
    <location>
        <begin position="615"/>
        <end position="652"/>
    </location>
</feature>
<comment type="domain">
    <text evidence="6">The N-terminal region is essential for activation of the IFNB promoter activity.</text>
</comment>
<dbReference type="Pfam" id="PF17798">
    <property type="entry name" value="TRIF-NTD"/>
    <property type="match status" value="1"/>
</dbReference>
<reference evidence="10" key="3">
    <citation type="submission" date="2025-09" db="UniProtKB">
        <authorList>
            <consortium name="Ensembl"/>
        </authorList>
    </citation>
    <scope>IDENTIFICATION</scope>
</reference>
<dbReference type="GO" id="GO:0051607">
    <property type="term" value="P:defense response to virus"/>
    <property type="evidence" value="ECO:0007669"/>
    <property type="project" value="UniProtKB-UniRule"/>
</dbReference>
<dbReference type="Proteomes" id="UP000001646">
    <property type="component" value="Unplaced"/>
</dbReference>
<dbReference type="eggNOG" id="ENOG502RXF3">
    <property type="taxonomic scope" value="Eukaryota"/>
</dbReference>
<dbReference type="PANTHER" id="PTHR47230:SF1">
    <property type="entry name" value="TIR DOMAIN-CONTAINING ADAPTER MOLECULE 1"/>
    <property type="match status" value="1"/>
</dbReference>